<feature type="compositionally biased region" description="Pro residues" evidence="1">
    <location>
        <begin position="34"/>
        <end position="45"/>
    </location>
</feature>
<feature type="compositionally biased region" description="Basic and acidic residues" evidence="1">
    <location>
        <begin position="325"/>
        <end position="335"/>
    </location>
</feature>
<feature type="compositionally biased region" description="Basic and acidic residues" evidence="1">
    <location>
        <begin position="197"/>
        <end position="207"/>
    </location>
</feature>
<accession>A0AAE0LDT7</accession>
<dbReference type="Proteomes" id="UP001190700">
    <property type="component" value="Unassembled WGS sequence"/>
</dbReference>
<sequence length="1101" mass="119850">MFAEGGLRMEERQTDEQASAPRPVEVGPAVHPAVLPPEPSSPPAAPGGDFGCMAALAGLFRHAGEAFTSPSRVGTKKARSPQQPGSEERARTAPRPRVAVDEGGGDEAVGAAGPAAAATAERGGADEEFRRRRDAAGVDGAEMFGEHAPRAGGRRRSLFETAVPPEVRVETDARDASIRALESRVRELEVALGAANERAERAERALSDRPSTSGGRDVAEEVGGTSEGRGAGALVVTTTTATRARLSLTESRRVRRAGMGHPAPAIVAVPTVAPGAIMPQRRATRRLTEVFVAAPTIVPPPAEDEEAAADERGSDYAGSDEDEGDARTEDSRLRESISAVRTPRVYGAGSLEEDHAAFAFAQGCDDYERWWSHHLDGNPLVQAVRTGESVTVDGKTVPAHCMLAYTRPYPGCKPPVVRNQSYPDWCRYQASKLALKGTPAGWSLVAWKATRKGGQPVEERALVDVYGNAASVGDGRDKMETAMDFAWSTYTSPMPYVRLENIKQTNVDFDYFDQVMVKPFKVPETPSELLVLCMVNFIIAEFDQRTEDMGLYQDLIWALMLDVWRHGWERHVLAKLGATTGRRVLFEGILRPLAHEDNLDTNLAQEVTKKSFKSMNLNDAVTWLPVVLGVGRLSGRGRANILRWVRQSSVRDGYVLLGKLLPFADVMQFSTARLSSFSFRGEGRRPRAEHMAAVREARKVLHEAVDGPIVEFVCVAGALDPQEEARAVCRNWGKRIQDCFTIREVLDMVGEGQFKALSFLDPDRLATANRAFLASIVDACGRGRTPLYLPSLAHSECVGDPGSRGGLVDTSFPLLMEIHGLEVFVHSTFRAFRSASRFGDIDAGPRAEAAHTVRGYLERFRSIAALVFDEPDYQPTFPEPAASVPPAVRNRYVPVVRHSIEDIKTGSMQHEQLSLGVERVRRAAAGAAAAAPGAAAVVDQVPFRLWCCGSALRSFNELGLLHYGEQLRLRGLDDGAVGMRTPMREDGALPEEVEDAGAGGLPDQVRGCLVCTRDTSRPACIDIDARWDRLGELGSFDVVTSLLPLATDPELRHLFLPDTAALNLASPRARSFWRVVFMFHIIIRQNIGVLRGQPSDMMRDA</sequence>
<keyword evidence="3" id="KW-1185">Reference proteome</keyword>
<dbReference type="EMBL" id="LGRX02003794">
    <property type="protein sequence ID" value="KAK3281583.1"/>
    <property type="molecule type" value="Genomic_DNA"/>
</dbReference>
<evidence type="ECO:0000313" key="3">
    <source>
        <dbReference type="Proteomes" id="UP001190700"/>
    </source>
</evidence>
<evidence type="ECO:0000313" key="2">
    <source>
        <dbReference type="EMBL" id="KAK3281583.1"/>
    </source>
</evidence>
<comment type="caution">
    <text evidence="2">The sequence shown here is derived from an EMBL/GenBank/DDBJ whole genome shotgun (WGS) entry which is preliminary data.</text>
</comment>
<name>A0AAE0LDT7_9CHLO</name>
<proteinExistence type="predicted"/>
<organism evidence="2 3">
    <name type="scientific">Cymbomonas tetramitiformis</name>
    <dbReference type="NCBI Taxonomy" id="36881"/>
    <lineage>
        <taxon>Eukaryota</taxon>
        <taxon>Viridiplantae</taxon>
        <taxon>Chlorophyta</taxon>
        <taxon>Pyramimonadophyceae</taxon>
        <taxon>Pyramimonadales</taxon>
        <taxon>Pyramimonadaceae</taxon>
        <taxon>Cymbomonas</taxon>
    </lineage>
</organism>
<evidence type="ECO:0000256" key="1">
    <source>
        <dbReference type="SAM" id="MobiDB-lite"/>
    </source>
</evidence>
<feature type="compositionally biased region" description="Low complexity" evidence="1">
    <location>
        <begin position="108"/>
        <end position="122"/>
    </location>
</feature>
<feature type="region of interest" description="Disordered" evidence="1">
    <location>
        <begin position="195"/>
        <end position="229"/>
    </location>
</feature>
<feature type="region of interest" description="Disordered" evidence="1">
    <location>
        <begin position="66"/>
        <end position="131"/>
    </location>
</feature>
<protein>
    <submittedName>
        <fullName evidence="2">Uncharacterized protein</fullName>
    </submittedName>
</protein>
<feature type="region of interest" description="Disordered" evidence="1">
    <location>
        <begin position="296"/>
        <end position="335"/>
    </location>
</feature>
<feature type="region of interest" description="Disordered" evidence="1">
    <location>
        <begin position="1"/>
        <end position="51"/>
    </location>
</feature>
<reference evidence="2 3" key="1">
    <citation type="journal article" date="2015" name="Genome Biol. Evol.">
        <title>Comparative Genomics of a Bacterivorous Green Alga Reveals Evolutionary Causalities and Consequences of Phago-Mixotrophic Mode of Nutrition.</title>
        <authorList>
            <person name="Burns J.A."/>
            <person name="Paasch A."/>
            <person name="Narechania A."/>
            <person name="Kim E."/>
        </authorList>
    </citation>
    <scope>NUCLEOTIDE SEQUENCE [LARGE SCALE GENOMIC DNA]</scope>
    <source>
        <strain evidence="2 3">PLY_AMNH</strain>
    </source>
</reference>
<dbReference type="AlphaFoldDB" id="A0AAE0LDT7"/>
<gene>
    <name evidence="2" type="ORF">CYMTET_10632</name>
</gene>